<evidence type="ECO:0000313" key="3">
    <source>
        <dbReference type="Proteomes" id="UP000326912"/>
    </source>
</evidence>
<comment type="caution">
    <text evidence="2">The sequence shown here is derived from an EMBL/GenBank/DDBJ whole genome shotgun (WGS) entry which is preliminary data.</text>
</comment>
<gene>
    <name evidence="2" type="ORF">KDW_60920</name>
</gene>
<accession>A0A5J4KZD6</accession>
<dbReference type="GO" id="GO:0016758">
    <property type="term" value="F:hexosyltransferase activity"/>
    <property type="evidence" value="ECO:0007669"/>
    <property type="project" value="InterPro"/>
</dbReference>
<dbReference type="GO" id="GO:1901137">
    <property type="term" value="P:carbohydrate derivative biosynthetic process"/>
    <property type="evidence" value="ECO:0007669"/>
    <property type="project" value="UniProtKB-ARBA"/>
</dbReference>
<evidence type="ECO:0000259" key="1">
    <source>
        <dbReference type="Pfam" id="PF03033"/>
    </source>
</evidence>
<reference evidence="2 3" key="1">
    <citation type="submission" date="2019-10" db="EMBL/GenBank/DDBJ databases">
        <title>Dictyobacter vulcani sp. nov., within the class Ktedonobacteria, isolated from soil of volcanic Mt. Zao.</title>
        <authorList>
            <person name="Zheng Y."/>
            <person name="Wang C.M."/>
            <person name="Sakai Y."/>
            <person name="Abe K."/>
            <person name="Yokota A."/>
            <person name="Yabe S."/>
        </authorList>
    </citation>
    <scope>NUCLEOTIDE SEQUENCE [LARGE SCALE GENOMIC DNA]</scope>
    <source>
        <strain evidence="2 3">W12</strain>
    </source>
</reference>
<dbReference type="EMBL" id="BKZW01000004">
    <property type="protein sequence ID" value="GER91930.1"/>
    <property type="molecule type" value="Genomic_DNA"/>
</dbReference>
<dbReference type="RefSeq" id="WP_162005740.1">
    <property type="nucleotide sequence ID" value="NZ_BKZW01000004.1"/>
</dbReference>
<dbReference type="SUPFAM" id="SSF53756">
    <property type="entry name" value="UDP-Glycosyltransferase/glycogen phosphorylase"/>
    <property type="match status" value="1"/>
</dbReference>
<protein>
    <recommendedName>
        <fullName evidence="1">Glycosyltransferase family 28 N-terminal domain-containing protein</fullName>
    </recommendedName>
</protein>
<name>A0A5J4KZD6_9CHLR</name>
<dbReference type="AlphaFoldDB" id="A0A5J4KZD6"/>
<sequence length="138" mass="15309">MTRYAFLNVGAYGHVNPTLALAEELVARGAQVDYYLTEEFRDSIEATGATFHAYQTPNFGPPIAMPNQQRDGMQQALIHMLRINTASLPEIIELLQAEPPDCLIYDFMSLPGLLAARILRVPPSNCDPAICPIVTWPH</sequence>
<dbReference type="Proteomes" id="UP000326912">
    <property type="component" value="Unassembled WGS sequence"/>
</dbReference>
<dbReference type="GO" id="GO:0005975">
    <property type="term" value="P:carbohydrate metabolic process"/>
    <property type="evidence" value="ECO:0007669"/>
    <property type="project" value="InterPro"/>
</dbReference>
<dbReference type="Pfam" id="PF03033">
    <property type="entry name" value="Glyco_transf_28"/>
    <property type="match status" value="1"/>
</dbReference>
<evidence type="ECO:0000313" key="2">
    <source>
        <dbReference type="EMBL" id="GER91930.1"/>
    </source>
</evidence>
<organism evidence="2 3">
    <name type="scientific">Dictyobacter vulcani</name>
    <dbReference type="NCBI Taxonomy" id="2607529"/>
    <lineage>
        <taxon>Bacteria</taxon>
        <taxon>Bacillati</taxon>
        <taxon>Chloroflexota</taxon>
        <taxon>Ktedonobacteria</taxon>
        <taxon>Ktedonobacterales</taxon>
        <taxon>Dictyobacteraceae</taxon>
        <taxon>Dictyobacter</taxon>
    </lineage>
</organism>
<keyword evidence="3" id="KW-1185">Reference proteome</keyword>
<dbReference type="Gene3D" id="3.40.50.2000">
    <property type="entry name" value="Glycogen Phosphorylase B"/>
    <property type="match status" value="1"/>
</dbReference>
<feature type="domain" description="Glycosyltransferase family 28 N-terminal" evidence="1">
    <location>
        <begin position="5"/>
        <end position="122"/>
    </location>
</feature>
<dbReference type="InterPro" id="IPR004276">
    <property type="entry name" value="GlycoTrans_28_N"/>
</dbReference>
<proteinExistence type="predicted"/>